<sequence>MTVTKNLGGGSLIGVPIYYGNGENFGTLCGMDLRPHHFTEDHIDLFKAMANLLGNVLDLESANNKIQTLSVPFVPISDEVAILPIIGDVDEERTDRIMEITLSESVNHNLEYLILDLSGLISIDSNSTVNLLKIGNSLSLLGVKSILTGIRPELALRAIRENSDFENLTVKANLKQALSSIGYSIVKS</sequence>
<dbReference type="PANTHER" id="PTHR33745">
    <property type="entry name" value="RSBT ANTAGONIST PROTEIN RSBS-RELATED"/>
    <property type="match status" value="1"/>
</dbReference>
<organism evidence="2 3">
    <name type="scientific">Pseudalkalibacillus berkeleyi</name>
    <dbReference type="NCBI Taxonomy" id="1069813"/>
    <lineage>
        <taxon>Bacteria</taxon>
        <taxon>Bacillati</taxon>
        <taxon>Bacillota</taxon>
        <taxon>Bacilli</taxon>
        <taxon>Bacillales</taxon>
        <taxon>Fictibacillaceae</taxon>
        <taxon>Pseudalkalibacillus</taxon>
    </lineage>
</organism>
<dbReference type="SUPFAM" id="SSF55781">
    <property type="entry name" value="GAF domain-like"/>
    <property type="match status" value="1"/>
</dbReference>
<proteinExistence type="predicted"/>
<evidence type="ECO:0000313" key="2">
    <source>
        <dbReference type="EMBL" id="MCF6138413.1"/>
    </source>
</evidence>
<dbReference type="Pfam" id="PF01590">
    <property type="entry name" value="GAF"/>
    <property type="match status" value="1"/>
</dbReference>
<comment type="caution">
    <text evidence="2">The sequence shown here is derived from an EMBL/GenBank/DDBJ whole genome shotgun (WGS) entry which is preliminary data.</text>
</comment>
<dbReference type="Pfam" id="PF01740">
    <property type="entry name" value="STAS"/>
    <property type="match status" value="1"/>
</dbReference>
<dbReference type="SUPFAM" id="SSF52091">
    <property type="entry name" value="SpoIIaa-like"/>
    <property type="match status" value="1"/>
</dbReference>
<dbReference type="Gene3D" id="3.30.450.40">
    <property type="match status" value="1"/>
</dbReference>
<dbReference type="PANTHER" id="PTHR33745:SF8">
    <property type="entry name" value="BLUE-LIGHT PHOTORECEPTOR"/>
    <property type="match status" value="1"/>
</dbReference>
<dbReference type="InterPro" id="IPR036513">
    <property type="entry name" value="STAS_dom_sf"/>
</dbReference>
<dbReference type="Proteomes" id="UP001649381">
    <property type="component" value="Unassembled WGS sequence"/>
</dbReference>
<feature type="domain" description="STAS" evidence="1">
    <location>
        <begin position="70"/>
        <end position="181"/>
    </location>
</feature>
<dbReference type="InterPro" id="IPR051932">
    <property type="entry name" value="Bact_StressResp_Reg"/>
</dbReference>
<keyword evidence="3" id="KW-1185">Reference proteome</keyword>
<name>A0ABS9H3P3_9BACL</name>
<dbReference type="Gene3D" id="3.30.750.24">
    <property type="entry name" value="STAS domain"/>
    <property type="match status" value="1"/>
</dbReference>
<evidence type="ECO:0000313" key="3">
    <source>
        <dbReference type="Proteomes" id="UP001649381"/>
    </source>
</evidence>
<dbReference type="PROSITE" id="PS50801">
    <property type="entry name" value="STAS"/>
    <property type="match status" value="1"/>
</dbReference>
<dbReference type="InterPro" id="IPR002645">
    <property type="entry name" value="STAS_dom"/>
</dbReference>
<protein>
    <submittedName>
        <fullName evidence="2">STAS domain-containing protein</fullName>
    </submittedName>
</protein>
<dbReference type="InterPro" id="IPR003018">
    <property type="entry name" value="GAF"/>
</dbReference>
<reference evidence="2 3" key="1">
    <citation type="submission" date="2022-01" db="EMBL/GenBank/DDBJ databases">
        <title>Alkalihalobacillus sp. EGI L200015, a novel bacterium isolated from a salt lake sediment.</title>
        <authorList>
            <person name="Gao L."/>
            <person name="Fang B.-Z."/>
            <person name="Li W.-J."/>
        </authorList>
    </citation>
    <scope>NUCLEOTIDE SEQUENCE [LARGE SCALE GENOMIC DNA]</scope>
    <source>
        <strain evidence="2 3">KCTC 12718</strain>
    </source>
</reference>
<dbReference type="EMBL" id="JAKIJS010000001">
    <property type="protein sequence ID" value="MCF6138413.1"/>
    <property type="molecule type" value="Genomic_DNA"/>
</dbReference>
<dbReference type="InterPro" id="IPR029016">
    <property type="entry name" value="GAF-like_dom_sf"/>
</dbReference>
<evidence type="ECO:0000259" key="1">
    <source>
        <dbReference type="PROSITE" id="PS50801"/>
    </source>
</evidence>
<accession>A0ABS9H3P3</accession>
<dbReference type="CDD" id="cd07041">
    <property type="entry name" value="STAS_RsbR_RsbS_like"/>
    <property type="match status" value="1"/>
</dbReference>
<gene>
    <name evidence="2" type="ORF">L2716_11800</name>
</gene>